<proteinExistence type="predicted"/>
<dbReference type="AlphaFoldDB" id="W9S4R6"/>
<keyword evidence="2" id="KW-1185">Reference proteome</keyword>
<organism evidence="1 2">
    <name type="scientific">Morus notabilis</name>
    <dbReference type="NCBI Taxonomy" id="981085"/>
    <lineage>
        <taxon>Eukaryota</taxon>
        <taxon>Viridiplantae</taxon>
        <taxon>Streptophyta</taxon>
        <taxon>Embryophyta</taxon>
        <taxon>Tracheophyta</taxon>
        <taxon>Spermatophyta</taxon>
        <taxon>Magnoliopsida</taxon>
        <taxon>eudicotyledons</taxon>
        <taxon>Gunneridae</taxon>
        <taxon>Pentapetalae</taxon>
        <taxon>rosids</taxon>
        <taxon>fabids</taxon>
        <taxon>Rosales</taxon>
        <taxon>Moraceae</taxon>
        <taxon>Moreae</taxon>
        <taxon>Morus</taxon>
    </lineage>
</organism>
<protein>
    <submittedName>
        <fullName evidence="1">Uncharacterized protein</fullName>
    </submittedName>
</protein>
<accession>W9S4R6</accession>
<reference evidence="2" key="1">
    <citation type="submission" date="2013-01" db="EMBL/GenBank/DDBJ databases">
        <title>Draft Genome Sequence of a Mulberry Tree, Morus notabilis C.K. Schneid.</title>
        <authorList>
            <person name="He N."/>
            <person name="Zhao S."/>
        </authorList>
    </citation>
    <scope>NUCLEOTIDE SEQUENCE</scope>
</reference>
<evidence type="ECO:0000313" key="1">
    <source>
        <dbReference type="EMBL" id="EXC10618.1"/>
    </source>
</evidence>
<dbReference type="Proteomes" id="UP000030645">
    <property type="component" value="Unassembled WGS sequence"/>
</dbReference>
<sequence>MDESLSSHVEHKPPGVWNRIDLLHSTIDFCNISTDLESDESELEILLRQWKRNRSPTSFERKAGSCRIVILYPPEVKLPVVKGIELQAVGIEKDYPTRGRVSSYRTPKLISILAYCYTGAREGISMKPSKECRSETNSITLDPNLTCVRGLARIPFAGSEPSLIANLPPRNSYYRASSCDSSKTKSISFGID</sequence>
<evidence type="ECO:0000313" key="2">
    <source>
        <dbReference type="Proteomes" id="UP000030645"/>
    </source>
</evidence>
<gene>
    <name evidence="1" type="ORF">L484_025199</name>
</gene>
<dbReference type="EMBL" id="KE345646">
    <property type="protein sequence ID" value="EXC10618.1"/>
    <property type="molecule type" value="Genomic_DNA"/>
</dbReference>
<name>W9S4R6_9ROSA</name>